<dbReference type="AlphaFoldDB" id="A0A0D2KDZ6"/>
<proteinExistence type="predicted"/>
<protein>
    <submittedName>
        <fullName evidence="1">Uncharacterized protein</fullName>
    </submittedName>
</protein>
<dbReference type="EMBL" id="KN817938">
    <property type="protein sequence ID" value="KJA12747.1"/>
    <property type="molecule type" value="Genomic_DNA"/>
</dbReference>
<name>A0A0D2KDZ6_HYPSF</name>
<evidence type="ECO:0000313" key="2">
    <source>
        <dbReference type="Proteomes" id="UP000054270"/>
    </source>
</evidence>
<gene>
    <name evidence="1" type="ORF">HYPSUDRAFT_210164</name>
</gene>
<reference evidence="2" key="1">
    <citation type="submission" date="2014-04" db="EMBL/GenBank/DDBJ databases">
        <title>Evolutionary Origins and Diversification of the Mycorrhizal Mutualists.</title>
        <authorList>
            <consortium name="DOE Joint Genome Institute"/>
            <consortium name="Mycorrhizal Genomics Consortium"/>
            <person name="Kohler A."/>
            <person name="Kuo A."/>
            <person name="Nagy L.G."/>
            <person name="Floudas D."/>
            <person name="Copeland A."/>
            <person name="Barry K.W."/>
            <person name="Cichocki N."/>
            <person name="Veneault-Fourrey C."/>
            <person name="LaButti K."/>
            <person name="Lindquist E.A."/>
            <person name="Lipzen A."/>
            <person name="Lundell T."/>
            <person name="Morin E."/>
            <person name="Murat C."/>
            <person name="Riley R."/>
            <person name="Ohm R."/>
            <person name="Sun H."/>
            <person name="Tunlid A."/>
            <person name="Henrissat B."/>
            <person name="Grigoriev I.V."/>
            <person name="Hibbett D.S."/>
            <person name="Martin F."/>
        </authorList>
    </citation>
    <scope>NUCLEOTIDE SEQUENCE [LARGE SCALE GENOMIC DNA]</scope>
    <source>
        <strain evidence="2">FD-334 SS-4</strain>
    </source>
</reference>
<sequence length="77" mass="8361">MSVTPRLLKHQLASSIPTPPISQLHTFSIVVRTHAHGTLVPPCARVTYFYMQSPSFKQELAAVSTLGESAPVGVDMQ</sequence>
<keyword evidence="2" id="KW-1185">Reference proteome</keyword>
<accession>A0A0D2KDZ6</accession>
<organism evidence="1 2">
    <name type="scientific">Hypholoma sublateritium (strain FD-334 SS-4)</name>
    <dbReference type="NCBI Taxonomy" id="945553"/>
    <lineage>
        <taxon>Eukaryota</taxon>
        <taxon>Fungi</taxon>
        <taxon>Dikarya</taxon>
        <taxon>Basidiomycota</taxon>
        <taxon>Agaricomycotina</taxon>
        <taxon>Agaricomycetes</taxon>
        <taxon>Agaricomycetidae</taxon>
        <taxon>Agaricales</taxon>
        <taxon>Agaricineae</taxon>
        <taxon>Strophariaceae</taxon>
        <taxon>Hypholoma</taxon>
    </lineage>
</organism>
<evidence type="ECO:0000313" key="1">
    <source>
        <dbReference type="EMBL" id="KJA12747.1"/>
    </source>
</evidence>
<dbReference type="Proteomes" id="UP000054270">
    <property type="component" value="Unassembled WGS sequence"/>
</dbReference>